<dbReference type="EMBL" id="CP008726">
    <property type="protein sequence ID" value="AIO67227.1"/>
    <property type="molecule type" value="Genomic_DNA"/>
</dbReference>
<dbReference type="AlphaFoldDB" id="A0AAI8FNX9"/>
<organism evidence="1 2">
    <name type="scientific">Burkholderia oklahomensis</name>
    <dbReference type="NCBI Taxonomy" id="342113"/>
    <lineage>
        <taxon>Bacteria</taxon>
        <taxon>Pseudomonadati</taxon>
        <taxon>Pseudomonadota</taxon>
        <taxon>Betaproteobacteria</taxon>
        <taxon>Burkholderiales</taxon>
        <taxon>Burkholderiaceae</taxon>
        <taxon>Burkholderia</taxon>
        <taxon>pseudomallei group</taxon>
    </lineage>
</organism>
<name>A0AAI8FNX9_9BURK</name>
<gene>
    <name evidence="1" type="ORF">DM82_1367</name>
</gene>
<proteinExistence type="predicted"/>
<keyword evidence="2" id="KW-1185">Reference proteome</keyword>
<evidence type="ECO:0000313" key="2">
    <source>
        <dbReference type="Proteomes" id="UP000029424"/>
    </source>
</evidence>
<dbReference type="KEGG" id="bok:DM82_1367"/>
<reference evidence="1 2" key="1">
    <citation type="submission" date="2014-06" db="EMBL/GenBank/DDBJ databases">
        <authorList>
            <person name="Bishop-Lilly K.A."/>
            <person name="Broomall S.M."/>
            <person name="Chain P.S."/>
            <person name="Chertkov O."/>
            <person name="Coyne S.R."/>
            <person name="Daligault H.E."/>
            <person name="Davenport K.W."/>
            <person name="Erkkila T."/>
            <person name="Frey K.G."/>
            <person name="Gibbons H.S."/>
            <person name="Gu W."/>
            <person name="Jaissle J."/>
            <person name="Johnson S.L."/>
            <person name="Koroleva G.I."/>
            <person name="Ladner J.T."/>
            <person name="Lo C.-C."/>
            <person name="Minogue T.D."/>
            <person name="Munk C."/>
            <person name="Palacios G.F."/>
            <person name="Redden C.L."/>
            <person name="Rosenzweig C.N."/>
            <person name="Scholz M.B."/>
            <person name="Teshima H."/>
            <person name="Xu Y."/>
        </authorList>
    </citation>
    <scope>NUCLEOTIDE SEQUENCE [LARGE SCALE GENOMIC DNA]</scope>
    <source>
        <strain evidence="1 2">EO147</strain>
    </source>
</reference>
<protein>
    <submittedName>
        <fullName evidence="1">Uncharacterized protein</fullName>
    </submittedName>
</protein>
<sequence length="229" mass="25665">MAGGSLRHERLRQMEPGGVECGVSKSFWSGNHRERRGLRCLARCFAANGNSSGGVVHRAFSPGLTGGAFSVASPCRRHSRNRLRRIGRSRREPSAGLSSHRFSLFCTFARAACAAVRRLARAGILRHRRCEMRREGGATAWFRASRCRKRCRKNDLRLLRVACRSNISLCKWMSDAATRRTRMLALCAFSRAAVHFEVLRCIRKTPLCILMIRIGGSERTYPDSASVRG</sequence>
<accession>A0AAI8FNX9</accession>
<evidence type="ECO:0000313" key="1">
    <source>
        <dbReference type="EMBL" id="AIO67227.1"/>
    </source>
</evidence>
<dbReference type="Proteomes" id="UP000029424">
    <property type="component" value="Chromosome 1"/>
</dbReference>